<organism evidence="4 5">
    <name type="scientific">Jimgerdemannia flammicorona</name>
    <dbReference type="NCBI Taxonomy" id="994334"/>
    <lineage>
        <taxon>Eukaryota</taxon>
        <taxon>Fungi</taxon>
        <taxon>Fungi incertae sedis</taxon>
        <taxon>Mucoromycota</taxon>
        <taxon>Mucoromycotina</taxon>
        <taxon>Endogonomycetes</taxon>
        <taxon>Endogonales</taxon>
        <taxon>Endogonaceae</taxon>
        <taxon>Jimgerdemannia</taxon>
    </lineage>
</organism>
<dbReference type="SUPFAM" id="SSF101278">
    <property type="entry name" value="N-terminal domain of adenylylcyclase associated protein, CAP"/>
    <property type="match status" value="1"/>
</dbReference>
<sequence>MYLQGSSPAPYIQKMISAAEVYANKVKMEFEDKDPIHCEWVDSYMYLLQQVHHYVEEYHAAGITWNLTGDTPENFADANRSSVTSAKPVSSSSTTSVGGGSSIPSPPPPPPGPSPTLDESTVKHASVAGDMKAVFRSLNIGESVTAGLKKVDQSQMTHMNPGLRGSNMVKDIGSKKIDYPTPTGPTQSSFNKPARTALEGNKWIVENYSDNQSIVISDTSIDQTVYIYGCKNSTIQVKGKVNVVTMDCCTRCGIAVDSVVSTIDIVNSRSFAFQIFQITPIITIDKSEGGQIYLSRESLGVDILTSKSSAINFLFPPAEGTTGDTDFTEIPVPEHFKSNIVSGRIVTMPV</sequence>
<proteinExistence type="inferred from homology"/>
<feature type="domain" description="C-CAP/cofactor C-like" evidence="3">
    <location>
        <begin position="185"/>
        <end position="332"/>
    </location>
</feature>
<feature type="region of interest" description="Disordered" evidence="2">
    <location>
        <begin position="76"/>
        <end position="123"/>
    </location>
</feature>
<dbReference type="GO" id="GO:0005737">
    <property type="term" value="C:cytoplasm"/>
    <property type="evidence" value="ECO:0007669"/>
    <property type="project" value="TreeGrafter"/>
</dbReference>
<feature type="compositionally biased region" description="Pro residues" evidence="2">
    <location>
        <begin position="104"/>
        <end position="114"/>
    </location>
</feature>
<dbReference type="Gene3D" id="2.160.20.70">
    <property type="match status" value="1"/>
</dbReference>
<evidence type="ECO:0000259" key="3">
    <source>
        <dbReference type="PROSITE" id="PS51329"/>
    </source>
</evidence>
<dbReference type="Pfam" id="PF08603">
    <property type="entry name" value="CAP_C"/>
    <property type="match status" value="1"/>
</dbReference>
<comment type="similarity">
    <text evidence="1">Belongs to the CAP family.</text>
</comment>
<dbReference type="PANTHER" id="PTHR10652:SF0">
    <property type="entry name" value="ADENYLYL CYCLASE-ASSOCIATED PROTEIN"/>
    <property type="match status" value="1"/>
</dbReference>
<dbReference type="Pfam" id="PF21938">
    <property type="entry name" value="CAP_N"/>
    <property type="match status" value="1"/>
</dbReference>
<dbReference type="InterPro" id="IPR053950">
    <property type="entry name" value="CAP_N"/>
</dbReference>
<reference evidence="4 5" key="1">
    <citation type="journal article" date="2018" name="New Phytol.">
        <title>Phylogenomics of Endogonaceae and evolution of mycorrhizas within Mucoromycota.</title>
        <authorList>
            <person name="Chang Y."/>
            <person name="Desiro A."/>
            <person name="Na H."/>
            <person name="Sandor L."/>
            <person name="Lipzen A."/>
            <person name="Clum A."/>
            <person name="Barry K."/>
            <person name="Grigoriev I.V."/>
            <person name="Martin F.M."/>
            <person name="Stajich J.E."/>
            <person name="Smith M.E."/>
            <person name="Bonito G."/>
            <person name="Spatafora J.W."/>
        </authorList>
    </citation>
    <scope>NUCLEOTIDE SEQUENCE [LARGE SCALE GENOMIC DNA]</scope>
    <source>
        <strain evidence="4 5">AD002</strain>
    </source>
</reference>
<accession>A0A433QIZ3</accession>
<evidence type="ECO:0000313" key="4">
    <source>
        <dbReference type="EMBL" id="RUS29798.1"/>
    </source>
</evidence>
<dbReference type="InterPro" id="IPR006599">
    <property type="entry name" value="CARP_motif"/>
</dbReference>
<dbReference type="SUPFAM" id="SSF69340">
    <property type="entry name" value="C-terminal domain of adenylylcyclase associated protein"/>
    <property type="match status" value="1"/>
</dbReference>
<dbReference type="InterPro" id="IPR016098">
    <property type="entry name" value="CAP/MinC_C"/>
</dbReference>
<dbReference type="InterPro" id="IPR001837">
    <property type="entry name" value="Adenylate_cyclase-assoc_CAP"/>
</dbReference>
<keyword evidence="5" id="KW-1185">Reference proteome</keyword>
<dbReference type="GO" id="GO:0019933">
    <property type="term" value="P:cAMP-mediated signaling"/>
    <property type="evidence" value="ECO:0007669"/>
    <property type="project" value="TreeGrafter"/>
</dbReference>
<evidence type="ECO:0000256" key="2">
    <source>
        <dbReference type="SAM" id="MobiDB-lite"/>
    </source>
</evidence>
<dbReference type="PROSITE" id="PS51329">
    <property type="entry name" value="C_CAP_COFACTOR_C"/>
    <property type="match status" value="1"/>
</dbReference>
<dbReference type="Proteomes" id="UP000274822">
    <property type="component" value="Unassembled WGS sequence"/>
</dbReference>
<dbReference type="InterPro" id="IPR017901">
    <property type="entry name" value="C-CAP_CF_C-like"/>
</dbReference>
<dbReference type="SMART" id="SM00673">
    <property type="entry name" value="CARP"/>
    <property type="match status" value="2"/>
</dbReference>
<dbReference type="AlphaFoldDB" id="A0A433QIZ3"/>
<evidence type="ECO:0000256" key="1">
    <source>
        <dbReference type="ARBA" id="ARBA00007659"/>
    </source>
</evidence>
<comment type="caution">
    <text evidence="4">The sequence shown here is derived from an EMBL/GenBank/DDBJ whole genome shotgun (WGS) entry which is preliminary data.</text>
</comment>
<dbReference type="GO" id="GO:0007015">
    <property type="term" value="P:actin filament organization"/>
    <property type="evidence" value="ECO:0007669"/>
    <property type="project" value="TreeGrafter"/>
</dbReference>
<feature type="compositionally biased region" description="Low complexity" evidence="2">
    <location>
        <begin position="81"/>
        <end position="96"/>
    </location>
</feature>
<dbReference type="GO" id="GO:0008179">
    <property type="term" value="F:adenylate cyclase binding"/>
    <property type="evidence" value="ECO:0007669"/>
    <property type="project" value="TreeGrafter"/>
</dbReference>
<dbReference type="GO" id="GO:0003779">
    <property type="term" value="F:actin binding"/>
    <property type="evidence" value="ECO:0007669"/>
    <property type="project" value="InterPro"/>
</dbReference>
<gene>
    <name evidence="4" type="ORF">BC938DRAFT_480234</name>
</gene>
<dbReference type="InterPro" id="IPR036222">
    <property type="entry name" value="CAP_N_sf"/>
</dbReference>
<evidence type="ECO:0000313" key="5">
    <source>
        <dbReference type="Proteomes" id="UP000274822"/>
    </source>
</evidence>
<protein>
    <recommendedName>
        <fullName evidence="3">C-CAP/cofactor C-like domain-containing protein</fullName>
    </recommendedName>
</protein>
<dbReference type="InterPro" id="IPR036223">
    <property type="entry name" value="CAP_C_sf"/>
</dbReference>
<name>A0A433QIZ3_9FUNG</name>
<dbReference type="PANTHER" id="PTHR10652">
    <property type="entry name" value="ADENYLYL CYCLASE-ASSOCIATED PROTEIN"/>
    <property type="match status" value="1"/>
</dbReference>
<dbReference type="EMBL" id="RBNJ01004675">
    <property type="protein sequence ID" value="RUS29798.1"/>
    <property type="molecule type" value="Genomic_DNA"/>
</dbReference>
<dbReference type="InterPro" id="IPR013912">
    <property type="entry name" value="Adenylate_cyclase-assoc_CAP_C"/>
</dbReference>
<dbReference type="Gene3D" id="1.25.40.330">
    <property type="entry name" value="Adenylate cyclase-associated CAP, N-terminal domain"/>
    <property type="match status" value="1"/>
</dbReference>